<dbReference type="Proteomes" id="UP000325684">
    <property type="component" value="Unassembled WGS sequence"/>
</dbReference>
<dbReference type="Pfam" id="PF13480">
    <property type="entry name" value="Acetyltransf_6"/>
    <property type="match status" value="1"/>
</dbReference>
<dbReference type="InterPro" id="IPR038740">
    <property type="entry name" value="BioF2-like_GNAT_dom"/>
</dbReference>
<evidence type="ECO:0000259" key="1">
    <source>
        <dbReference type="Pfam" id="PF13480"/>
    </source>
</evidence>
<dbReference type="RefSeq" id="WP_150947667.1">
    <property type="nucleotide sequence ID" value="NZ_VCMV01000041.1"/>
</dbReference>
<evidence type="ECO:0000313" key="2">
    <source>
        <dbReference type="EMBL" id="KAB0265166.1"/>
    </source>
</evidence>
<comment type="caution">
    <text evidence="2">The sequence shown here is derived from an EMBL/GenBank/DDBJ whole genome shotgun (WGS) entry which is preliminary data.</text>
</comment>
<feature type="domain" description="BioF2-like acetyltransferase" evidence="1">
    <location>
        <begin position="209"/>
        <end position="355"/>
    </location>
</feature>
<proteinExistence type="predicted"/>
<keyword evidence="3" id="KW-1185">Reference proteome</keyword>
<protein>
    <submittedName>
        <fullName evidence="2">GNAT family N-acetyltransferase</fullName>
    </submittedName>
</protein>
<dbReference type="AlphaFoldDB" id="A0A5N3P606"/>
<evidence type="ECO:0000313" key="3">
    <source>
        <dbReference type="Proteomes" id="UP000325684"/>
    </source>
</evidence>
<accession>A0A5N3P606</accession>
<dbReference type="GO" id="GO:0016740">
    <property type="term" value="F:transferase activity"/>
    <property type="evidence" value="ECO:0007669"/>
    <property type="project" value="UniProtKB-KW"/>
</dbReference>
<keyword evidence="2" id="KW-0808">Transferase</keyword>
<organism evidence="2 3">
    <name type="scientific">Microvirga brassicacearum</name>
    <dbReference type="NCBI Taxonomy" id="2580413"/>
    <lineage>
        <taxon>Bacteria</taxon>
        <taxon>Pseudomonadati</taxon>
        <taxon>Pseudomonadota</taxon>
        <taxon>Alphaproteobacteria</taxon>
        <taxon>Hyphomicrobiales</taxon>
        <taxon>Methylobacteriaceae</taxon>
        <taxon>Microvirga</taxon>
    </lineage>
</organism>
<reference evidence="2 3" key="1">
    <citation type="journal article" date="2019" name="Microorganisms">
        <title>Genome Insights into the Novel Species Microvirga brassicacearum, a Rapeseed Endophyte with Biotechnological Potential.</title>
        <authorList>
            <person name="Jimenez-Gomez A."/>
            <person name="Saati-Santamaria Z."/>
            <person name="Igual J.M."/>
            <person name="Rivas R."/>
            <person name="Mateos P.F."/>
            <person name="Garcia-Fraile P."/>
        </authorList>
    </citation>
    <scope>NUCLEOTIDE SEQUENCE [LARGE SCALE GENOMIC DNA]</scope>
    <source>
        <strain evidence="2 3">CDVBN77</strain>
    </source>
</reference>
<sequence length="413" mass="46894">MNAPVSVKRIGSVDELDALGPVWNELQDHCDYQHVLMDHRWVSTWWRHFGRGKAQHTLLLSSGRNPVGIVPLAITRSFEAFPFRDPYVMGPDDYQFLPGLRRRRIVPLRRLTFPLNLVSGNIRGQAIFPHAEPASYAAFAHYAAGIAGDWDVATLPGMRPWDQEQAVLANAARGAGLLPGRRQAKRPMLYIDLPASLQEFLRSRSSHFRQRMQQEGNKLERTFAALGPMKVTCYRGAEIDEGLRRLFALEKQSWKVADSKQRRLHLSLDDHARGFFREAAGRFAADDNAQVLILSFGETNAAGWFTLERKGVASSVLTYRNEQLTEPVSIVPIWQELIKGGIDRGLRRLDINGYTRNYLKWAKDQHDYSSMTLFNTAPYSRLLQLVDNGALAFARRFVPRSQDIRSEPARPST</sequence>
<gene>
    <name evidence="2" type="ORF">FEZ63_19655</name>
</gene>
<dbReference type="InterPro" id="IPR016181">
    <property type="entry name" value="Acyl_CoA_acyltransferase"/>
</dbReference>
<dbReference type="OrthoDB" id="9808976at2"/>
<name>A0A5N3P606_9HYPH</name>
<dbReference type="SUPFAM" id="SSF55729">
    <property type="entry name" value="Acyl-CoA N-acyltransferases (Nat)"/>
    <property type="match status" value="1"/>
</dbReference>
<dbReference type="EMBL" id="VCMV01000041">
    <property type="protein sequence ID" value="KAB0265166.1"/>
    <property type="molecule type" value="Genomic_DNA"/>
</dbReference>